<evidence type="ECO:0000256" key="16">
    <source>
        <dbReference type="ARBA" id="ARBA00093425"/>
    </source>
</evidence>
<dbReference type="PANTHER" id="PTHR12039">
    <property type="entry name" value="NICOTINAMIDE MONONUCLEOTIDE ADENYLYLTRANSFERASE"/>
    <property type="match status" value="1"/>
</dbReference>
<dbReference type="EMBL" id="LCUC01000478">
    <property type="protein sequence ID" value="KKY30464.1"/>
    <property type="molecule type" value="Genomic_DNA"/>
</dbReference>
<comment type="catalytic activity">
    <reaction evidence="14 17">
        <text>nicotinate beta-D-ribonucleotide + ATP + H(+) = deamido-NAD(+) + diphosphate</text>
        <dbReference type="Rhea" id="RHEA:22860"/>
        <dbReference type="ChEBI" id="CHEBI:15378"/>
        <dbReference type="ChEBI" id="CHEBI:30616"/>
        <dbReference type="ChEBI" id="CHEBI:33019"/>
        <dbReference type="ChEBI" id="CHEBI:57502"/>
        <dbReference type="ChEBI" id="CHEBI:58437"/>
        <dbReference type="EC" id="2.7.7.18"/>
    </reaction>
</comment>
<accession>A0A0G2F8C8</accession>
<evidence type="ECO:0000256" key="6">
    <source>
        <dbReference type="ARBA" id="ARBA00011881"/>
    </source>
</evidence>
<dbReference type="EC" id="2.7.7.18" evidence="17"/>
<dbReference type="InterPro" id="IPR045094">
    <property type="entry name" value="NMNAT_euk"/>
</dbReference>
<dbReference type="AlphaFoldDB" id="A0A0G2F8C8"/>
<dbReference type="Proteomes" id="UP000034680">
    <property type="component" value="Unassembled WGS sequence"/>
</dbReference>
<evidence type="ECO:0000313" key="20">
    <source>
        <dbReference type="EMBL" id="KKY30464.1"/>
    </source>
</evidence>
<feature type="region of interest" description="Disordered" evidence="18">
    <location>
        <begin position="1"/>
        <end position="46"/>
    </location>
</feature>
<evidence type="ECO:0000256" key="11">
    <source>
        <dbReference type="ARBA" id="ARBA00022840"/>
    </source>
</evidence>
<evidence type="ECO:0000256" key="12">
    <source>
        <dbReference type="ARBA" id="ARBA00023027"/>
    </source>
</evidence>
<evidence type="ECO:0000256" key="17">
    <source>
        <dbReference type="RuleBase" id="RU362021"/>
    </source>
</evidence>
<reference evidence="20 21" key="2">
    <citation type="submission" date="2015-05" db="EMBL/GenBank/DDBJ databases">
        <authorList>
            <person name="Morales-Cruz A."/>
            <person name="Amrine K.C."/>
            <person name="Cantu D."/>
        </authorList>
    </citation>
    <scope>NUCLEOTIDE SEQUENCE [LARGE SCALE GENOMIC DNA]</scope>
    <source>
        <strain evidence="20">DA912</strain>
    </source>
</reference>
<gene>
    <name evidence="20" type="ORF">UCDDA912_g09595</name>
</gene>
<keyword evidence="8 17" id="KW-0808">Transferase</keyword>
<dbReference type="NCBIfam" id="TIGR00482">
    <property type="entry name" value="nicotinate (nicotinamide) nucleotide adenylyltransferase"/>
    <property type="match status" value="1"/>
</dbReference>
<keyword evidence="21" id="KW-1185">Reference proteome</keyword>
<comment type="pathway">
    <text evidence="4">Cofactor biosynthesis; NAD(+) biosynthesis; deamido-NAD(+) from nicotinate D-ribonucleotide: step 1/1.</text>
</comment>
<comment type="cofactor">
    <cofactor evidence="1">
        <name>Mg(2+)</name>
        <dbReference type="ChEBI" id="CHEBI:18420"/>
    </cofactor>
</comment>
<dbReference type="GO" id="GO:0005524">
    <property type="term" value="F:ATP binding"/>
    <property type="evidence" value="ECO:0007669"/>
    <property type="project" value="UniProtKB-KW"/>
</dbReference>
<feature type="compositionally biased region" description="Polar residues" evidence="18">
    <location>
        <begin position="28"/>
        <end position="45"/>
    </location>
</feature>
<dbReference type="GO" id="GO:0009435">
    <property type="term" value="P:NAD+ biosynthetic process"/>
    <property type="evidence" value="ECO:0007669"/>
    <property type="project" value="UniProtKB-UniPathway"/>
</dbReference>
<dbReference type="STRING" id="1214573.A0A0G2F8C8"/>
<evidence type="ECO:0000256" key="1">
    <source>
        <dbReference type="ARBA" id="ARBA00001946"/>
    </source>
</evidence>
<comment type="catalytic activity">
    <reaction evidence="15 17">
        <text>beta-nicotinamide D-ribonucleotide + ATP + H(+) = diphosphate + NAD(+)</text>
        <dbReference type="Rhea" id="RHEA:21360"/>
        <dbReference type="ChEBI" id="CHEBI:14649"/>
        <dbReference type="ChEBI" id="CHEBI:15378"/>
        <dbReference type="ChEBI" id="CHEBI:30616"/>
        <dbReference type="ChEBI" id="CHEBI:33019"/>
        <dbReference type="ChEBI" id="CHEBI:57540"/>
        <dbReference type="EC" id="2.7.7.1"/>
    </reaction>
</comment>
<comment type="caution">
    <text evidence="20">The sequence shown here is derived from an EMBL/GenBank/DDBJ whole genome shotgun (WGS) entry which is preliminary data.</text>
</comment>
<keyword evidence="13" id="KW-0496">Mitochondrion</keyword>
<keyword evidence="10 17" id="KW-0547">Nucleotide-binding</keyword>
<dbReference type="GO" id="GO:0004515">
    <property type="term" value="F:nicotinate-nucleotide adenylyltransferase activity"/>
    <property type="evidence" value="ECO:0007669"/>
    <property type="project" value="UniProtKB-EC"/>
</dbReference>
<dbReference type="PANTHER" id="PTHR12039:SF0">
    <property type="entry name" value="NICOTINAMIDE-NUCLEOTIDE ADENYLYLTRANSFERASE"/>
    <property type="match status" value="1"/>
</dbReference>
<feature type="compositionally biased region" description="Basic and acidic residues" evidence="18">
    <location>
        <begin position="15"/>
        <end position="24"/>
    </location>
</feature>
<dbReference type="GO" id="GO:0005759">
    <property type="term" value="C:mitochondrial matrix"/>
    <property type="evidence" value="ECO:0007669"/>
    <property type="project" value="UniProtKB-ARBA"/>
</dbReference>
<evidence type="ECO:0000256" key="4">
    <source>
        <dbReference type="ARBA" id="ARBA00005019"/>
    </source>
</evidence>
<keyword evidence="11 17" id="KW-0067">ATP-binding</keyword>
<name>A0A0G2F8C8_9PEZI</name>
<dbReference type="EC" id="2.7.7.1" evidence="17"/>
<dbReference type="OrthoDB" id="422187at2759"/>
<feature type="domain" description="Cytidyltransferase-like" evidence="19">
    <location>
        <begin position="70"/>
        <end position="257"/>
    </location>
</feature>
<dbReference type="Pfam" id="PF01467">
    <property type="entry name" value="CTP_transf_like"/>
    <property type="match status" value="1"/>
</dbReference>
<comment type="subcellular location">
    <subcellularLocation>
        <location evidence="2">Mitochondrion</location>
    </subcellularLocation>
</comment>
<keyword evidence="12 17" id="KW-0520">NAD</keyword>
<dbReference type="InterPro" id="IPR004821">
    <property type="entry name" value="Cyt_trans-like"/>
</dbReference>
<dbReference type="CDD" id="cd09286">
    <property type="entry name" value="NMNAT_Eukarya"/>
    <property type="match status" value="1"/>
</dbReference>
<evidence type="ECO:0000256" key="7">
    <source>
        <dbReference type="ARBA" id="ARBA00022642"/>
    </source>
</evidence>
<dbReference type="GO" id="GO:0000309">
    <property type="term" value="F:nicotinamide-nucleotide adenylyltransferase activity"/>
    <property type="evidence" value="ECO:0007669"/>
    <property type="project" value="UniProtKB-EC"/>
</dbReference>
<comment type="similarity">
    <text evidence="5 17">Belongs to the eukaryotic NMN adenylyltransferase family.</text>
</comment>
<reference evidence="20 21" key="1">
    <citation type="submission" date="2015-05" db="EMBL/GenBank/DDBJ databases">
        <title>Distinctive expansion of gene families associated with plant cell wall degradation and secondary metabolism in the genomes of grapevine trunk pathogens.</title>
        <authorList>
            <person name="Lawrence D.P."/>
            <person name="Travadon R."/>
            <person name="Rolshausen P.E."/>
            <person name="Baumgartner K."/>
        </authorList>
    </citation>
    <scope>NUCLEOTIDE SEQUENCE [LARGE SCALE GENOMIC DNA]</scope>
    <source>
        <strain evidence="20">DA912</strain>
    </source>
</reference>
<comment type="subunit">
    <text evidence="6">Homotetramer.</text>
</comment>
<evidence type="ECO:0000256" key="8">
    <source>
        <dbReference type="ARBA" id="ARBA00022679"/>
    </source>
</evidence>
<evidence type="ECO:0000256" key="15">
    <source>
        <dbReference type="ARBA" id="ARBA00049001"/>
    </source>
</evidence>
<evidence type="ECO:0000313" key="21">
    <source>
        <dbReference type="Proteomes" id="UP000034680"/>
    </source>
</evidence>
<sequence>MTAESSQQQQLADPSIDRMDHDLDQDAQEATTSLPNIIPDSQLSPDTYRFPSERLLRRQRHEGKTPLVLVACGSFSPITYLHLRMFEMASDYARFNTKYEIVGGFLSPVSDAYKKPGLAPAKHRIQMCSYAAEKTSEWLTCDPWEAIQSHYFPTAQVLDHFDHEINQVIGGCEDIHGNKQPVRIALLAGADLIQTMSTPGVWSPADLDHILRKFGAFIIERTGTDIDEALAGLKDYKDNIHVIPQVITNDVSSTKVRLMRKRDLSLRYVVPDSVIEYIDHHGLYRE</sequence>
<dbReference type="InterPro" id="IPR051182">
    <property type="entry name" value="Euk_NMN_adenylyltrnsfrase"/>
</dbReference>
<evidence type="ECO:0000256" key="3">
    <source>
        <dbReference type="ARBA" id="ARBA00004658"/>
    </source>
</evidence>
<dbReference type="InterPro" id="IPR014729">
    <property type="entry name" value="Rossmann-like_a/b/a_fold"/>
</dbReference>
<keyword evidence="9 17" id="KW-0548">Nucleotidyltransferase</keyword>
<evidence type="ECO:0000256" key="14">
    <source>
        <dbReference type="ARBA" id="ARBA00048721"/>
    </source>
</evidence>
<evidence type="ECO:0000259" key="19">
    <source>
        <dbReference type="Pfam" id="PF01467"/>
    </source>
</evidence>
<evidence type="ECO:0000256" key="18">
    <source>
        <dbReference type="SAM" id="MobiDB-lite"/>
    </source>
</evidence>
<evidence type="ECO:0000256" key="13">
    <source>
        <dbReference type="ARBA" id="ARBA00023128"/>
    </source>
</evidence>
<dbReference type="SUPFAM" id="SSF52374">
    <property type="entry name" value="Nucleotidylyl transferase"/>
    <property type="match status" value="1"/>
</dbReference>
<dbReference type="FunFam" id="3.40.50.620:FF:000221">
    <property type="entry name" value="Nicotinamide/nicotinic acid mononucleotide adenylyltransferase 3"/>
    <property type="match status" value="1"/>
</dbReference>
<evidence type="ECO:0000256" key="5">
    <source>
        <dbReference type="ARBA" id="ARBA00007064"/>
    </source>
</evidence>
<protein>
    <recommendedName>
        <fullName evidence="17">Nicotinamide-nucleotide adenylyltransferase</fullName>
        <ecNumber evidence="17">2.7.7.1</ecNumber>
        <ecNumber evidence="17">2.7.7.18</ecNumber>
    </recommendedName>
</protein>
<proteinExistence type="inferred from homology"/>
<dbReference type="InterPro" id="IPR005248">
    <property type="entry name" value="NadD/NMNAT"/>
</dbReference>
<evidence type="ECO:0000256" key="9">
    <source>
        <dbReference type="ARBA" id="ARBA00022695"/>
    </source>
</evidence>
<keyword evidence="7 17" id="KW-0662">Pyridine nucleotide biosynthesis</keyword>
<comment type="function">
    <text evidence="16">Catalyzes the formation of NAD(+) from nicotinamide mononucleotide (NMN) and ATP. Can also use the deamidated form; nicotinic acid mononucleotide (NaMN) as substrate with the same efficiency. Can use triazofurin monophosphate (TrMP) as substrate. Can also use GTP and ITP as nucleotide donors. Also catalyzes the reverse reaction, i.e. the pyrophosphorolytic cleavage of NAD(+). For the pyrophosphorolytic activity, can use NAD(+), NADH, NaAD, nicotinic acid adenine dinucleotide phosphate (NHD), nicotinamide guanine dinucleotide (NGD) as substrates. Fails to cleave phosphorylated dinucleotides NADP(+), NADPH and NaADP(+). Protects against axonal degeneration following injury. May be involved in the maintenance of axonal integrity. Also functions as a stress-response chaperone protein that prevents toxic aggregation of proteins; this function may be independent of its NAD(+) synthesis activity.</text>
</comment>
<feature type="compositionally biased region" description="Polar residues" evidence="18">
    <location>
        <begin position="1"/>
        <end position="12"/>
    </location>
</feature>
<organism evidence="20 21">
    <name type="scientific">Diaporthe ampelina</name>
    <dbReference type="NCBI Taxonomy" id="1214573"/>
    <lineage>
        <taxon>Eukaryota</taxon>
        <taxon>Fungi</taxon>
        <taxon>Dikarya</taxon>
        <taxon>Ascomycota</taxon>
        <taxon>Pezizomycotina</taxon>
        <taxon>Sordariomycetes</taxon>
        <taxon>Sordariomycetidae</taxon>
        <taxon>Diaporthales</taxon>
        <taxon>Diaporthaceae</taxon>
        <taxon>Diaporthe</taxon>
    </lineage>
</organism>
<dbReference type="Gene3D" id="3.40.50.620">
    <property type="entry name" value="HUPs"/>
    <property type="match status" value="1"/>
</dbReference>
<dbReference type="UniPathway" id="UPA00253">
    <property type="reaction ID" value="UER00332"/>
</dbReference>
<comment type="pathway">
    <text evidence="3 17">Cofactor biosynthesis; NAD(+) biosynthesis; NAD(+) from nicotinamide D-ribonucleotide: step 1/1.</text>
</comment>
<evidence type="ECO:0000256" key="2">
    <source>
        <dbReference type="ARBA" id="ARBA00004173"/>
    </source>
</evidence>
<evidence type="ECO:0000256" key="10">
    <source>
        <dbReference type="ARBA" id="ARBA00022741"/>
    </source>
</evidence>